<feature type="signal peptide" evidence="1">
    <location>
        <begin position="1"/>
        <end position="21"/>
    </location>
</feature>
<keyword evidence="1" id="KW-0732">Signal</keyword>
<keyword evidence="3" id="KW-0378">Hydrolase</keyword>
<dbReference type="AlphaFoldDB" id="A0A1I5VNV6"/>
<dbReference type="InterPro" id="IPR036514">
    <property type="entry name" value="SGNH_hydro_sf"/>
</dbReference>
<dbReference type="SUPFAM" id="SSF52266">
    <property type="entry name" value="SGNH hydrolase"/>
    <property type="match status" value="1"/>
</dbReference>
<evidence type="ECO:0000313" key="4">
    <source>
        <dbReference type="Proteomes" id="UP000182624"/>
    </source>
</evidence>
<protein>
    <submittedName>
        <fullName evidence="3">GDSL-like Lipase/Acylhydrolase family protein</fullName>
    </submittedName>
</protein>
<dbReference type="GO" id="GO:0016787">
    <property type="term" value="F:hydrolase activity"/>
    <property type="evidence" value="ECO:0007669"/>
    <property type="project" value="UniProtKB-KW"/>
</dbReference>
<evidence type="ECO:0000256" key="1">
    <source>
        <dbReference type="SAM" id="SignalP"/>
    </source>
</evidence>
<feature type="domain" description="SGNH hydrolase-type esterase" evidence="2">
    <location>
        <begin position="111"/>
        <end position="336"/>
    </location>
</feature>
<dbReference type="InterPro" id="IPR013830">
    <property type="entry name" value="SGNH_hydro"/>
</dbReference>
<evidence type="ECO:0000259" key="2">
    <source>
        <dbReference type="Pfam" id="PF13472"/>
    </source>
</evidence>
<dbReference type="Gene3D" id="3.40.50.1110">
    <property type="entry name" value="SGNH hydrolase"/>
    <property type="match status" value="1"/>
</dbReference>
<sequence>MKKRSLTVIASVMTFITIVSGCGLQNNDTQKATEYINDEIESSEASMEASTVDFASENSSTIVVEGLMEPVLEEASASVSTSIVETPAAAATASTSAIEEPQEPDKTVMVFLGDSQFANGRSEGTDIPHLIGERVPDSVVYNMGIGGTTGAIEMTTSDVNPESLVSTSFLGMTYALAGQADRNSVLAGYPEILDTMNKVDPKEVDYYFLSYGTNDFFLGLPLDHTQYDGNEMHCFYDAMCTGIDKLKEISPDATIILLTPFYGVYYDSENNMIGDTYIVSNYFDTLANYARKSKNVAEDEGIESFDAMFGTHCDLYIDTATQYLIDGVHLTLTGRQIFARLLAHLPNYMEKNEPSVYFDTDYIKISEFNPDEYYKYRDDMLKEYYPEYYQKLINGEYKLAKPDAE</sequence>
<dbReference type="Proteomes" id="UP000182624">
    <property type="component" value="Unassembled WGS sequence"/>
</dbReference>
<dbReference type="EMBL" id="FOXO01000018">
    <property type="protein sequence ID" value="SFQ08676.1"/>
    <property type="molecule type" value="Genomic_DNA"/>
</dbReference>
<proteinExistence type="predicted"/>
<organism evidence="3 4">
    <name type="scientific">Butyrivibrio proteoclasticus</name>
    <dbReference type="NCBI Taxonomy" id="43305"/>
    <lineage>
        <taxon>Bacteria</taxon>
        <taxon>Bacillati</taxon>
        <taxon>Bacillota</taxon>
        <taxon>Clostridia</taxon>
        <taxon>Lachnospirales</taxon>
        <taxon>Lachnospiraceae</taxon>
        <taxon>Butyrivibrio</taxon>
    </lineage>
</organism>
<keyword evidence="4" id="KW-1185">Reference proteome</keyword>
<reference evidence="4" key="1">
    <citation type="submission" date="2016-10" db="EMBL/GenBank/DDBJ databases">
        <authorList>
            <person name="Varghese N."/>
            <person name="Submissions S."/>
        </authorList>
    </citation>
    <scope>NUCLEOTIDE SEQUENCE [LARGE SCALE GENOMIC DNA]</scope>
    <source>
        <strain evidence="4">P18</strain>
    </source>
</reference>
<dbReference type="Pfam" id="PF13472">
    <property type="entry name" value="Lipase_GDSL_2"/>
    <property type="match status" value="1"/>
</dbReference>
<dbReference type="PROSITE" id="PS51257">
    <property type="entry name" value="PROKAR_LIPOPROTEIN"/>
    <property type="match status" value="1"/>
</dbReference>
<feature type="chain" id="PRO_5039076323" evidence="1">
    <location>
        <begin position="22"/>
        <end position="405"/>
    </location>
</feature>
<dbReference type="RefSeq" id="WP_074889001.1">
    <property type="nucleotide sequence ID" value="NZ_FOXO01000018.1"/>
</dbReference>
<dbReference type="OrthoDB" id="2047299at2"/>
<dbReference type="CDD" id="cd00229">
    <property type="entry name" value="SGNH_hydrolase"/>
    <property type="match status" value="1"/>
</dbReference>
<gene>
    <name evidence="3" type="ORF">SAMN04487928_11816</name>
</gene>
<accession>A0A1I5VNV6</accession>
<name>A0A1I5VNV6_9FIRM</name>
<evidence type="ECO:0000313" key="3">
    <source>
        <dbReference type="EMBL" id="SFQ08676.1"/>
    </source>
</evidence>